<dbReference type="InterPro" id="IPR032710">
    <property type="entry name" value="NTF2-like_dom_sf"/>
</dbReference>
<comment type="caution">
    <text evidence="2">The sequence shown here is derived from an EMBL/GenBank/DDBJ whole genome shotgun (WGS) entry which is preliminary data.</text>
</comment>
<feature type="domain" description="SnoaL-like" evidence="1">
    <location>
        <begin position="7"/>
        <end position="132"/>
    </location>
</feature>
<dbReference type="Gene3D" id="3.10.450.50">
    <property type="match status" value="1"/>
</dbReference>
<sequence length="153" mass="17154">MTDISLQTLLDERDITRGLSRFARVLDTKSWDQLGEVFAADLRFDYGTGVEQHGMAELRDNMTRFLDKCGGTQHLIGSILVDVDGDRATSRAYVQARHQRTGDHAGPVFDSNGEYIDQWERRAEGWRIVRRDARWASQTGDPAIIGAGNSELG</sequence>
<dbReference type="Pfam" id="PF13577">
    <property type="entry name" value="SnoaL_4"/>
    <property type="match status" value="1"/>
</dbReference>
<evidence type="ECO:0000259" key="1">
    <source>
        <dbReference type="Pfam" id="PF13577"/>
    </source>
</evidence>
<dbReference type="eggNOG" id="COG5517">
    <property type="taxonomic scope" value="Bacteria"/>
</dbReference>
<dbReference type="OrthoDB" id="5512215at2"/>
<evidence type="ECO:0000313" key="2">
    <source>
        <dbReference type="EMBL" id="GAD49145.1"/>
    </source>
</evidence>
<dbReference type="SUPFAM" id="SSF54427">
    <property type="entry name" value="NTF2-like"/>
    <property type="match status" value="1"/>
</dbReference>
<reference evidence="2 3" key="1">
    <citation type="submission" date="2013-09" db="EMBL/GenBank/DDBJ databases">
        <title>Whole genome shotgun sequence of Novosphingobium tardaugens NBRC 16725.</title>
        <authorList>
            <person name="Isaki S."/>
            <person name="Hosoyama A."/>
            <person name="Tsuchikane K."/>
            <person name="Katsumata H."/>
            <person name="Ando Y."/>
            <person name="Yamazaki S."/>
            <person name="Fujita N."/>
        </authorList>
    </citation>
    <scope>NUCLEOTIDE SEQUENCE [LARGE SCALE GENOMIC DNA]</scope>
    <source>
        <strain evidence="2 3">NBRC 16725</strain>
    </source>
</reference>
<keyword evidence="3" id="KW-1185">Reference proteome</keyword>
<dbReference type="RefSeq" id="WP_021690052.1">
    <property type="nucleotide sequence ID" value="NZ_BASZ01000005.1"/>
</dbReference>
<dbReference type="AlphaFoldDB" id="U2YKP4"/>
<protein>
    <recommendedName>
        <fullName evidence="1">SnoaL-like domain-containing protein</fullName>
    </recommendedName>
</protein>
<accession>U2YKP4</accession>
<dbReference type="CDD" id="cd00531">
    <property type="entry name" value="NTF2_like"/>
    <property type="match status" value="1"/>
</dbReference>
<dbReference type="KEGG" id="ntd:EGO55_11540"/>
<name>U2YKP4_9SPHN</name>
<organism evidence="2 3">
    <name type="scientific">Caenibius tardaugens NBRC 16725</name>
    <dbReference type="NCBI Taxonomy" id="1219035"/>
    <lineage>
        <taxon>Bacteria</taxon>
        <taxon>Pseudomonadati</taxon>
        <taxon>Pseudomonadota</taxon>
        <taxon>Alphaproteobacteria</taxon>
        <taxon>Sphingomonadales</taxon>
        <taxon>Erythrobacteraceae</taxon>
        <taxon>Caenibius</taxon>
    </lineage>
</organism>
<dbReference type="Proteomes" id="UP000016568">
    <property type="component" value="Unassembled WGS sequence"/>
</dbReference>
<dbReference type="InterPro" id="IPR037401">
    <property type="entry name" value="SnoaL-like"/>
</dbReference>
<evidence type="ECO:0000313" key="3">
    <source>
        <dbReference type="Proteomes" id="UP000016568"/>
    </source>
</evidence>
<gene>
    <name evidence="2" type="ORF">NT2_05_00660</name>
</gene>
<dbReference type="EMBL" id="BASZ01000005">
    <property type="protein sequence ID" value="GAD49145.1"/>
    <property type="molecule type" value="Genomic_DNA"/>
</dbReference>
<proteinExistence type="predicted"/>